<evidence type="ECO:0000313" key="2">
    <source>
        <dbReference type="EMBL" id="KAK9773183.1"/>
    </source>
</evidence>
<comment type="caution">
    <text evidence="2">The sequence shown here is derived from an EMBL/GenBank/DDBJ whole genome shotgun (WGS) entry which is preliminary data.</text>
</comment>
<accession>A0ABR2XH96</accession>
<sequence>MEPNDSESASCGKRSFKEESFAKFPDLPKELRLQIWENCLEAESQYRIVISGTMFSDLIFPTRHLACALLSVNHEARQCALAHFTTAVTVYHSRNSLRRGHRKAEPGELLAAGRVHLRLEDDYFIPRISPYALRLNGEVFWDEATGPGNLLYGFVGFLASNKTQAIRNGLVPYRQGYMDHLHPAREKLLESNPCKLSFILSKEDSLKATTTTGLIDPAAIKPGWS</sequence>
<dbReference type="Proteomes" id="UP001465668">
    <property type="component" value="Unassembled WGS sequence"/>
</dbReference>
<proteinExistence type="predicted"/>
<protein>
    <submittedName>
        <fullName evidence="2">2EXR domain-containing protein</fullName>
    </submittedName>
</protein>
<keyword evidence="3" id="KW-1185">Reference proteome</keyword>
<evidence type="ECO:0000259" key="1">
    <source>
        <dbReference type="Pfam" id="PF20150"/>
    </source>
</evidence>
<feature type="domain" description="2EXR" evidence="1">
    <location>
        <begin position="21"/>
        <end position="87"/>
    </location>
</feature>
<dbReference type="InterPro" id="IPR045518">
    <property type="entry name" value="2EXR"/>
</dbReference>
<evidence type="ECO:0000313" key="3">
    <source>
        <dbReference type="Proteomes" id="UP001465668"/>
    </source>
</evidence>
<organism evidence="2 3">
    <name type="scientific">Seiridium cardinale</name>
    <dbReference type="NCBI Taxonomy" id="138064"/>
    <lineage>
        <taxon>Eukaryota</taxon>
        <taxon>Fungi</taxon>
        <taxon>Dikarya</taxon>
        <taxon>Ascomycota</taxon>
        <taxon>Pezizomycotina</taxon>
        <taxon>Sordariomycetes</taxon>
        <taxon>Xylariomycetidae</taxon>
        <taxon>Amphisphaeriales</taxon>
        <taxon>Sporocadaceae</taxon>
        <taxon>Seiridium</taxon>
    </lineage>
</organism>
<dbReference type="Pfam" id="PF20150">
    <property type="entry name" value="2EXR"/>
    <property type="match status" value="1"/>
</dbReference>
<name>A0ABR2XH96_9PEZI</name>
<reference evidence="2 3" key="1">
    <citation type="submission" date="2024-02" db="EMBL/GenBank/DDBJ databases">
        <title>First draft genome assembly of two strains of Seiridium cardinale.</title>
        <authorList>
            <person name="Emiliani G."/>
            <person name="Scali E."/>
        </authorList>
    </citation>
    <scope>NUCLEOTIDE SEQUENCE [LARGE SCALE GENOMIC DNA]</scope>
    <source>
        <strain evidence="2 3">BM-138-000479</strain>
    </source>
</reference>
<dbReference type="EMBL" id="JARVKM010000053">
    <property type="protein sequence ID" value="KAK9773183.1"/>
    <property type="molecule type" value="Genomic_DNA"/>
</dbReference>
<gene>
    <name evidence="2" type="ORF">SCAR479_10100</name>
</gene>